<dbReference type="InterPro" id="IPR032466">
    <property type="entry name" value="Metal_Hydrolase"/>
</dbReference>
<dbReference type="SUPFAM" id="SSF51338">
    <property type="entry name" value="Composite domain of metallo-dependent hydrolases"/>
    <property type="match status" value="1"/>
</dbReference>
<dbReference type="InterPro" id="IPR011059">
    <property type="entry name" value="Metal-dep_hydrolase_composite"/>
</dbReference>
<comment type="caution">
    <text evidence="2">The sequence shown here is derived from an EMBL/GenBank/DDBJ whole genome shotgun (WGS) entry which is preliminary data.</text>
</comment>
<dbReference type="Proteomes" id="UP000193467">
    <property type="component" value="Unassembled WGS sequence"/>
</dbReference>
<organism evidence="2 3">
    <name type="scientific">Leucosporidium creatinivorum</name>
    <dbReference type="NCBI Taxonomy" id="106004"/>
    <lineage>
        <taxon>Eukaryota</taxon>
        <taxon>Fungi</taxon>
        <taxon>Dikarya</taxon>
        <taxon>Basidiomycota</taxon>
        <taxon>Pucciniomycotina</taxon>
        <taxon>Microbotryomycetes</taxon>
        <taxon>Leucosporidiales</taxon>
        <taxon>Leucosporidium</taxon>
    </lineage>
</organism>
<dbReference type="SUPFAM" id="SSF51556">
    <property type="entry name" value="Metallo-dependent hydrolases"/>
    <property type="match status" value="1"/>
</dbReference>
<dbReference type="InParanoid" id="A0A1Y2FXW3"/>
<evidence type="ECO:0000313" key="2">
    <source>
        <dbReference type="EMBL" id="ORY88866.1"/>
    </source>
</evidence>
<dbReference type="EMBL" id="MCGR01000008">
    <property type="protein sequence ID" value="ORY88866.1"/>
    <property type="molecule type" value="Genomic_DNA"/>
</dbReference>
<keyword evidence="3" id="KW-1185">Reference proteome</keyword>
<reference evidence="2 3" key="1">
    <citation type="submission" date="2016-07" db="EMBL/GenBank/DDBJ databases">
        <title>Pervasive Adenine N6-methylation of Active Genes in Fungi.</title>
        <authorList>
            <consortium name="DOE Joint Genome Institute"/>
            <person name="Mondo S.J."/>
            <person name="Dannebaum R.O."/>
            <person name="Kuo R.C."/>
            <person name="Labutti K."/>
            <person name="Haridas S."/>
            <person name="Kuo A."/>
            <person name="Salamov A."/>
            <person name="Ahrendt S.R."/>
            <person name="Lipzen A."/>
            <person name="Sullivan W."/>
            <person name="Andreopoulos W.B."/>
            <person name="Clum A."/>
            <person name="Lindquist E."/>
            <person name="Daum C."/>
            <person name="Ramamoorthy G.K."/>
            <person name="Gryganskyi A."/>
            <person name="Culley D."/>
            <person name="Magnuson J.K."/>
            <person name="James T.Y."/>
            <person name="O'Malley M.A."/>
            <person name="Stajich J.E."/>
            <person name="Spatafora J.W."/>
            <person name="Visel A."/>
            <person name="Grigoriev I.V."/>
        </authorList>
    </citation>
    <scope>NUCLEOTIDE SEQUENCE [LARGE SCALE GENOMIC DNA]</scope>
    <source>
        <strain evidence="2 3">62-1032</strain>
    </source>
</reference>
<sequence length="501" mass="53462">MSSITFINALLVDKPGSTYTVVVSNGHVTSISPSTPTSTEGEVVDLESKRYLGPSLVDAHTHFTAWTLNRTRVDLSKATSAKDAVQMMKDAAAKEGGDSTAPLVGRDFRVGKWPDIGDMTKENLDTVAPGRPVALIAGDLHSIWLSSAALHFVGVDPLGESGVLLEKASFDAIGVLNDLREEALFPLIQASAKAAAARGVTQIVDLEMKHNIPNWISRVAKGFDTLRVDVGMYTEHLDDAMSRGLKSGDEVPGGEGLLTVGPYKIITDGSLGARTAFCCDPYPGTKDHGLWIYPNTELASMLAFGTSHSFKLAVHAIGDEANSRTLAAFAALDPPPLPGSSIEHAQMLLPSDFSTFGKLGLIASIQPEHLLDDIELADRFWEGRTSRAFPYRSLIDGGAKIRMGSDCPVAPLEPWGAMAAGVSRERQGEEGLGGWHPEQALSHREAYEGSTWSGRASIEVGDVADLCVTNGDPLAASAKELRAMVVVGTLLEGRWTHREGI</sequence>
<dbReference type="InterPro" id="IPR013108">
    <property type="entry name" value="Amidohydro_3"/>
</dbReference>
<protein>
    <recommendedName>
        <fullName evidence="1">Amidohydrolase 3 domain-containing protein</fullName>
    </recommendedName>
</protein>
<evidence type="ECO:0000259" key="1">
    <source>
        <dbReference type="Pfam" id="PF07969"/>
    </source>
</evidence>
<evidence type="ECO:0000313" key="3">
    <source>
        <dbReference type="Proteomes" id="UP000193467"/>
    </source>
</evidence>
<dbReference type="OrthoDB" id="3501663at2759"/>
<name>A0A1Y2FXW3_9BASI</name>
<dbReference type="Gene3D" id="3.10.310.70">
    <property type="match status" value="1"/>
</dbReference>
<dbReference type="PANTHER" id="PTHR22642:SF2">
    <property type="entry name" value="PROTEIN LONG AFTER FAR-RED 3"/>
    <property type="match status" value="1"/>
</dbReference>
<accession>A0A1Y2FXW3</accession>
<dbReference type="AlphaFoldDB" id="A0A1Y2FXW3"/>
<dbReference type="Gene3D" id="2.30.40.10">
    <property type="entry name" value="Urease, subunit C, domain 1"/>
    <property type="match status" value="1"/>
</dbReference>
<dbReference type="Gene3D" id="3.20.20.140">
    <property type="entry name" value="Metal-dependent hydrolases"/>
    <property type="match status" value="1"/>
</dbReference>
<dbReference type="STRING" id="106004.A0A1Y2FXW3"/>
<feature type="domain" description="Amidohydrolase 3" evidence="1">
    <location>
        <begin position="42"/>
        <end position="495"/>
    </location>
</feature>
<dbReference type="PANTHER" id="PTHR22642">
    <property type="entry name" value="IMIDAZOLONEPROPIONASE"/>
    <property type="match status" value="1"/>
</dbReference>
<dbReference type="GO" id="GO:0016810">
    <property type="term" value="F:hydrolase activity, acting on carbon-nitrogen (but not peptide) bonds"/>
    <property type="evidence" value="ECO:0007669"/>
    <property type="project" value="InterPro"/>
</dbReference>
<gene>
    <name evidence="2" type="ORF">BCR35DRAFT_288693</name>
</gene>
<proteinExistence type="predicted"/>
<dbReference type="Pfam" id="PF07969">
    <property type="entry name" value="Amidohydro_3"/>
    <property type="match status" value="1"/>
</dbReference>